<dbReference type="PROSITE" id="PS50977">
    <property type="entry name" value="HTH_TETR_2"/>
    <property type="match status" value="1"/>
</dbReference>
<accession>A0A934TQY0</accession>
<evidence type="ECO:0000259" key="3">
    <source>
        <dbReference type="PROSITE" id="PS50977"/>
    </source>
</evidence>
<evidence type="ECO:0000256" key="2">
    <source>
        <dbReference type="PROSITE-ProRule" id="PRU00335"/>
    </source>
</evidence>
<proteinExistence type="predicted"/>
<keyword evidence="5" id="KW-1185">Reference proteome</keyword>
<gene>
    <name evidence="4" type="ORF">JJB11_07420</name>
</gene>
<dbReference type="Gene3D" id="1.10.357.10">
    <property type="entry name" value="Tetracycline Repressor, domain 2"/>
    <property type="match status" value="1"/>
</dbReference>
<dbReference type="PANTHER" id="PTHR30055:SF181">
    <property type="entry name" value="BLR6905 PROTEIN"/>
    <property type="match status" value="1"/>
</dbReference>
<dbReference type="PRINTS" id="PR00455">
    <property type="entry name" value="HTHTETR"/>
</dbReference>
<sequence length="227" mass="26849">MTEPKRQRLSPADRERQIIEGAIAYFAETGFSGQTRELSKRLGITQPLLYRYFENKQALVDRVYETVFAGRWDPSWIALLQDREQPLRERLVEFYRRYSEATYRPEWIRIYMHAGLSSPTLNRKYIQLVRRELLPVIARELRQHCGLADTNAPVCEEEIEFVWNLHGGMFYQALRRHVYRTRINVDFMKHVGFAVDNFLAGAAVTYPRLLQEFAPAALEPRKLKRVR</sequence>
<feature type="DNA-binding region" description="H-T-H motif" evidence="2">
    <location>
        <begin position="34"/>
        <end position="53"/>
    </location>
</feature>
<dbReference type="InterPro" id="IPR050109">
    <property type="entry name" value="HTH-type_TetR-like_transc_reg"/>
</dbReference>
<organism evidence="4 5">
    <name type="scientific">Ramlibacter ginsenosidimutans</name>
    <dbReference type="NCBI Taxonomy" id="502333"/>
    <lineage>
        <taxon>Bacteria</taxon>
        <taxon>Pseudomonadati</taxon>
        <taxon>Pseudomonadota</taxon>
        <taxon>Betaproteobacteria</taxon>
        <taxon>Burkholderiales</taxon>
        <taxon>Comamonadaceae</taxon>
        <taxon>Ramlibacter</taxon>
    </lineage>
</organism>
<dbReference type="AlphaFoldDB" id="A0A934TQY0"/>
<comment type="caution">
    <text evidence="4">The sequence shown here is derived from an EMBL/GenBank/DDBJ whole genome shotgun (WGS) entry which is preliminary data.</text>
</comment>
<feature type="domain" description="HTH tetR-type" evidence="3">
    <location>
        <begin position="12"/>
        <end position="71"/>
    </location>
</feature>
<evidence type="ECO:0000313" key="4">
    <source>
        <dbReference type="EMBL" id="MBK6005921.1"/>
    </source>
</evidence>
<dbReference type="InterPro" id="IPR001647">
    <property type="entry name" value="HTH_TetR"/>
</dbReference>
<reference evidence="4" key="2">
    <citation type="submission" date="2021-01" db="EMBL/GenBank/DDBJ databases">
        <authorList>
            <person name="Kang M."/>
        </authorList>
    </citation>
    <scope>NUCLEOTIDE SEQUENCE</scope>
    <source>
        <strain evidence="4">KACC 17527</strain>
    </source>
</reference>
<reference evidence="4" key="1">
    <citation type="journal article" date="2012" name="J. Microbiol. Biotechnol.">
        <title>Ramlibacter ginsenosidimutans sp. nov., with ginsenoside-converting activity.</title>
        <authorList>
            <person name="Wang L."/>
            <person name="An D.S."/>
            <person name="Kim S.G."/>
            <person name="Jin F.X."/>
            <person name="Kim S.C."/>
            <person name="Lee S.T."/>
            <person name="Im W.T."/>
        </authorList>
    </citation>
    <scope>NUCLEOTIDE SEQUENCE</scope>
    <source>
        <strain evidence="4">KACC 17527</strain>
    </source>
</reference>
<name>A0A934TQY0_9BURK</name>
<dbReference type="Proteomes" id="UP000630528">
    <property type="component" value="Unassembled WGS sequence"/>
</dbReference>
<evidence type="ECO:0000256" key="1">
    <source>
        <dbReference type="ARBA" id="ARBA00023125"/>
    </source>
</evidence>
<dbReference type="PANTHER" id="PTHR30055">
    <property type="entry name" value="HTH-TYPE TRANSCRIPTIONAL REGULATOR RUTR"/>
    <property type="match status" value="1"/>
</dbReference>
<dbReference type="GO" id="GO:0003700">
    <property type="term" value="F:DNA-binding transcription factor activity"/>
    <property type="evidence" value="ECO:0007669"/>
    <property type="project" value="TreeGrafter"/>
</dbReference>
<evidence type="ECO:0000313" key="5">
    <source>
        <dbReference type="Proteomes" id="UP000630528"/>
    </source>
</evidence>
<dbReference type="GO" id="GO:0000976">
    <property type="term" value="F:transcription cis-regulatory region binding"/>
    <property type="evidence" value="ECO:0007669"/>
    <property type="project" value="TreeGrafter"/>
</dbReference>
<dbReference type="Pfam" id="PF00440">
    <property type="entry name" value="TetR_N"/>
    <property type="match status" value="1"/>
</dbReference>
<protein>
    <submittedName>
        <fullName evidence="4">TetR/AcrR family transcriptional regulator</fullName>
    </submittedName>
</protein>
<dbReference type="InterPro" id="IPR009057">
    <property type="entry name" value="Homeodomain-like_sf"/>
</dbReference>
<keyword evidence="1 2" id="KW-0238">DNA-binding</keyword>
<dbReference type="RefSeq" id="WP_201167842.1">
    <property type="nucleotide sequence ID" value="NZ_JAEPWM010000002.1"/>
</dbReference>
<dbReference type="SUPFAM" id="SSF46689">
    <property type="entry name" value="Homeodomain-like"/>
    <property type="match status" value="1"/>
</dbReference>
<dbReference type="EMBL" id="JAEPWM010000002">
    <property type="protein sequence ID" value="MBK6005921.1"/>
    <property type="molecule type" value="Genomic_DNA"/>
</dbReference>